<keyword evidence="12" id="KW-0406">Ion transport</keyword>
<dbReference type="RefSeq" id="XP_019017377.1">
    <property type="nucleotide sequence ID" value="XM_019162805.1"/>
</dbReference>
<evidence type="ECO:0000313" key="20">
    <source>
        <dbReference type="Proteomes" id="UP000094455"/>
    </source>
</evidence>
<evidence type="ECO:0000256" key="2">
    <source>
        <dbReference type="ARBA" id="ARBA00009295"/>
    </source>
</evidence>
<dbReference type="OrthoDB" id="10260134at2759"/>
<dbReference type="GO" id="GO:0004768">
    <property type="term" value="F:stearoyl-CoA 9-desaturase activity"/>
    <property type="evidence" value="ECO:0007669"/>
    <property type="project" value="InterPro"/>
</dbReference>
<sequence length="556" mass="63394">TEKDAQEIVSKARQYRAQKLKAAKTDAQAEIEAYKAKKAAELKKFEDEFAGSNQKLEADADTEVQTELVKIKKTAEEKKTQVVKLLLESRKSRQRVQTSHNKPSTLLRRHISERSWTLRNWYAHIHWKNLTVVAILPLVGVLLLVALHPPLVKNTFYFMVWCYIVTVISINMLYHRYWSHHSLNFCNESFVQILSIICAGGGITSAKNWCSSHRAHHRNCDVTDTDPHNIRRGLFFSHMGWMILIHHTKAARAIKESKLDELPNKQIVQWQMQHYFKLYILVGLILPSLFCGYLWDDYIGGLLYGGFLKTLLVQHSIFSINSIGHTIGSRPYNNAKSHRNNYLLSLITMGEGNQNFHHEFPMDYRNGYEWYSFDPTKWTIRLLQLLGQVNNLKIANQSTIDKSYIQQQQRVLDDIRSQLNWGIPIEKLPVFTADEFRKLAHSSKDRYLVVVSGIIHDVTPFALDHPGGVPLIRASHGKDATTAFSGAVYQHSNAAKNLLATMRIGKLGGSESLYWKQQRIENKSVPIDNDSEGKRIVRCGGQETSFGKLGSTAGAA</sequence>
<dbReference type="InterPro" id="IPR015876">
    <property type="entry name" value="Acyl-CoA_DS"/>
</dbReference>
<dbReference type="AlphaFoldDB" id="A0A1E3NJE5"/>
<evidence type="ECO:0000256" key="5">
    <source>
        <dbReference type="ARBA" id="ARBA00022516"/>
    </source>
</evidence>
<organism evidence="19 20">
    <name type="scientific">Pichia membranifaciens NRRL Y-2026</name>
    <dbReference type="NCBI Taxonomy" id="763406"/>
    <lineage>
        <taxon>Eukaryota</taxon>
        <taxon>Fungi</taxon>
        <taxon>Dikarya</taxon>
        <taxon>Ascomycota</taxon>
        <taxon>Saccharomycotina</taxon>
        <taxon>Pichiomycetes</taxon>
        <taxon>Pichiales</taxon>
        <taxon>Pichiaceae</taxon>
        <taxon>Pichia</taxon>
    </lineage>
</organism>
<evidence type="ECO:0000256" key="6">
    <source>
        <dbReference type="ARBA" id="ARBA00022692"/>
    </source>
</evidence>
<evidence type="ECO:0000256" key="9">
    <source>
        <dbReference type="ARBA" id="ARBA00022989"/>
    </source>
</evidence>
<dbReference type="GO" id="GO:0005789">
    <property type="term" value="C:endoplasmic reticulum membrane"/>
    <property type="evidence" value="ECO:0007669"/>
    <property type="project" value="TreeGrafter"/>
</dbReference>
<dbReference type="GO" id="GO:0006636">
    <property type="term" value="P:unsaturated fatty acid biosynthetic process"/>
    <property type="evidence" value="ECO:0007669"/>
    <property type="project" value="InterPro"/>
</dbReference>
<evidence type="ECO:0000256" key="4">
    <source>
        <dbReference type="ARBA" id="ARBA00022448"/>
    </source>
</evidence>
<evidence type="ECO:0000256" key="8">
    <source>
        <dbReference type="ARBA" id="ARBA00022832"/>
    </source>
</evidence>
<dbReference type="Gene3D" id="3.10.120.10">
    <property type="entry name" value="Cytochrome b5-like heme/steroid binding domain"/>
    <property type="match status" value="1"/>
</dbReference>
<dbReference type="STRING" id="763406.A0A1E3NJE5"/>
<dbReference type="PROSITE" id="PS50255">
    <property type="entry name" value="CYTOCHROME_B5_2"/>
    <property type="match status" value="1"/>
</dbReference>
<dbReference type="Pfam" id="PF00487">
    <property type="entry name" value="FA_desaturase"/>
    <property type="match status" value="1"/>
</dbReference>
<dbReference type="PIRSF" id="PIRSF000345">
    <property type="entry name" value="OLE1"/>
    <property type="match status" value="1"/>
</dbReference>
<dbReference type="Gene3D" id="1.20.5.730">
    <property type="entry name" value="Single helix bin"/>
    <property type="match status" value="1"/>
</dbReference>
<dbReference type="Gene3D" id="1.20.5.620">
    <property type="entry name" value="F1F0 ATP synthase subunit B, membrane domain"/>
    <property type="match status" value="1"/>
</dbReference>
<comment type="subcellular location">
    <subcellularLocation>
        <location evidence="1">Membrane</location>
        <topology evidence="1">Multi-pass membrane protein</topology>
    </subcellularLocation>
</comment>
<evidence type="ECO:0000256" key="17">
    <source>
        <dbReference type="SAM" id="Phobius"/>
    </source>
</evidence>
<feature type="transmembrane region" description="Helical" evidence="17">
    <location>
        <begin position="155"/>
        <end position="174"/>
    </location>
</feature>
<gene>
    <name evidence="19" type="ORF">PICMEDRAFT_33190</name>
</gene>
<proteinExistence type="inferred from homology"/>
<dbReference type="InterPro" id="IPR036400">
    <property type="entry name" value="Cyt_B5-like_heme/steroid_sf"/>
</dbReference>
<reference evidence="19 20" key="1">
    <citation type="journal article" date="2016" name="Proc. Natl. Acad. Sci. U.S.A.">
        <title>Comparative genomics of biotechnologically important yeasts.</title>
        <authorList>
            <person name="Riley R."/>
            <person name="Haridas S."/>
            <person name="Wolfe K.H."/>
            <person name="Lopes M.R."/>
            <person name="Hittinger C.T."/>
            <person name="Goeker M."/>
            <person name="Salamov A.A."/>
            <person name="Wisecaver J.H."/>
            <person name="Long T.M."/>
            <person name="Calvey C.H."/>
            <person name="Aerts A.L."/>
            <person name="Barry K.W."/>
            <person name="Choi C."/>
            <person name="Clum A."/>
            <person name="Coughlan A.Y."/>
            <person name="Deshpande S."/>
            <person name="Douglass A.P."/>
            <person name="Hanson S.J."/>
            <person name="Klenk H.-P."/>
            <person name="LaButti K.M."/>
            <person name="Lapidus A."/>
            <person name="Lindquist E.A."/>
            <person name="Lipzen A.M."/>
            <person name="Meier-Kolthoff J.P."/>
            <person name="Ohm R.A."/>
            <person name="Otillar R.P."/>
            <person name="Pangilinan J.L."/>
            <person name="Peng Y."/>
            <person name="Rokas A."/>
            <person name="Rosa C.A."/>
            <person name="Scheuner C."/>
            <person name="Sibirny A.A."/>
            <person name="Slot J.C."/>
            <person name="Stielow J.B."/>
            <person name="Sun H."/>
            <person name="Kurtzman C.P."/>
            <person name="Blackwell M."/>
            <person name="Grigoriev I.V."/>
            <person name="Jeffries T.W."/>
        </authorList>
    </citation>
    <scope>NUCLEOTIDE SEQUENCE [LARGE SCALE GENOMIC DNA]</scope>
    <source>
        <strain evidence="19 20">NRRL Y-2026</strain>
    </source>
</reference>
<dbReference type="NCBIfam" id="TIGR01147">
    <property type="entry name" value="V_ATP_synt_G"/>
    <property type="match status" value="1"/>
</dbReference>
<feature type="non-terminal residue" evidence="19">
    <location>
        <position position="1"/>
    </location>
</feature>
<comment type="similarity">
    <text evidence="3">Belongs to the V-ATPase G subunit family.</text>
</comment>
<keyword evidence="5" id="KW-0444">Lipid biosynthesis</keyword>
<evidence type="ECO:0000256" key="10">
    <source>
        <dbReference type="ARBA" id="ARBA00023002"/>
    </source>
</evidence>
<keyword evidence="20" id="KW-1185">Reference proteome</keyword>
<dbReference type="GO" id="GO:0005506">
    <property type="term" value="F:iron ion binding"/>
    <property type="evidence" value="ECO:0007669"/>
    <property type="project" value="TreeGrafter"/>
</dbReference>
<keyword evidence="9 17" id="KW-1133">Transmembrane helix</keyword>
<dbReference type="Pfam" id="PF03179">
    <property type="entry name" value="V-ATPase_G"/>
    <property type="match status" value="1"/>
</dbReference>
<keyword evidence="7" id="KW-0375">Hydrogen ion transport</keyword>
<dbReference type="InterPro" id="IPR005804">
    <property type="entry name" value="FA_desaturase_dom"/>
</dbReference>
<protein>
    <recommendedName>
        <fullName evidence="18">Cytochrome b5 heme-binding domain-containing protein</fullName>
    </recommendedName>
</protein>
<dbReference type="GO" id="GO:0046961">
    <property type="term" value="F:proton-transporting ATPase activity, rotational mechanism"/>
    <property type="evidence" value="ECO:0007669"/>
    <property type="project" value="InterPro"/>
</dbReference>
<evidence type="ECO:0000256" key="13">
    <source>
        <dbReference type="ARBA" id="ARBA00023098"/>
    </source>
</evidence>
<evidence type="ECO:0000256" key="11">
    <source>
        <dbReference type="ARBA" id="ARBA00023004"/>
    </source>
</evidence>
<feature type="transmembrane region" description="Helical" evidence="17">
    <location>
        <begin position="129"/>
        <end position="149"/>
    </location>
</feature>
<keyword evidence="16" id="KW-0175">Coiled coil</keyword>
<accession>A0A1E3NJE5</accession>
<evidence type="ECO:0000256" key="16">
    <source>
        <dbReference type="SAM" id="Coils"/>
    </source>
</evidence>
<dbReference type="GeneID" id="30179492"/>
<keyword evidence="14 17" id="KW-0472">Membrane</keyword>
<evidence type="ECO:0000256" key="14">
    <source>
        <dbReference type="ARBA" id="ARBA00023136"/>
    </source>
</evidence>
<dbReference type="PANTHER" id="PTHR11351">
    <property type="entry name" value="ACYL-COA DESATURASE"/>
    <property type="match status" value="1"/>
</dbReference>
<evidence type="ECO:0000313" key="19">
    <source>
        <dbReference type="EMBL" id="ODQ46264.1"/>
    </source>
</evidence>
<dbReference type="PRINTS" id="PR00363">
    <property type="entry name" value="CYTOCHROMEB5"/>
</dbReference>
<dbReference type="CDD" id="cd03505">
    <property type="entry name" value="Delta9-FADS-like"/>
    <property type="match status" value="1"/>
</dbReference>
<dbReference type="InterPro" id="IPR009160">
    <property type="entry name" value="Acyl-CoA_deSatase_haem/ster-bd"/>
</dbReference>
<evidence type="ECO:0000256" key="1">
    <source>
        <dbReference type="ARBA" id="ARBA00004141"/>
    </source>
</evidence>
<dbReference type="SMART" id="SM01117">
    <property type="entry name" value="Cyt-b5"/>
    <property type="match status" value="1"/>
</dbReference>
<dbReference type="InterPro" id="IPR001199">
    <property type="entry name" value="Cyt_B5-like_heme/steroid-bd"/>
</dbReference>
<keyword evidence="13" id="KW-0443">Lipid metabolism</keyword>
<dbReference type="Proteomes" id="UP000094455">
    <property type="component" value="Unassembled WGS sequence"/>
</dbReference>
<keyword evidence="6 17" id="KW-0812">Transmembrane</keyword>
<dbReference type="GO" id="GO:0016471">
    <property type="term" value="C:vacuolar proton-transporting V-type ATPase complex"/>
    <property type="evidence" value="ECO:0007669"/>
    <property type="project" value="InterPro"/>
</dbReference>
<dbReference type="Pfam" id="PF00173">
    <property type="entry name" value="Cyt-b5"/>
    <property type="match status" value="1"/>
</dbReference>
<feature type="transmembrane region" description="Helical" evidence="17">
    <location>
        <begin position="275"/>
        <end position="295"/>
    </location>
</feature>
<evidence type="ECO:0000256" key="12">
    <source>
        <dbReference type="ARBA" id="ARBA00023065"/>
    </source>
</evidence>
<keyword evidence="10" id="KW-0560">Oxidoreductase</keyword>
<dbReference type="InterPro" id="IPR005124">
    <property type="entry name" value="V-ATPase_G"/>
</dbReference>
<dbReference type="PRINTS" id="PR00075">
    <property type="entry name" value="FACDDSATRASE"/>
</dbReference>
<feature type="domain" description="Cytochrome b5 heme-binding" evidence="18">
    <location>
        <begin position="428"/>
        <end position="508"/>
    </location>
</feature>
<name>A0A1E3NJE5_9ASCO</name>
<evidence type="ECO:0000259" key="18">
    <source>
        <dbReference type="PROSITE" id="PS50255"/>
    </source>
</evidence>
<dbReference type="PANTHER" id="PTHR11351:SF31">
    <property type="entry name" value="DESATURASE 1, ISOFORM A-RELATED"/>
    <property type="match status" value="1"/>
</dbReference>
<dbReference type="EMBL" id="KV454003">
    <property type="protein sequence ID" value="ODQ46264.1"/>
    <property type="molecule type" value="Genomic_DNA"/>
</dbReference>
<evidence type="ECO:0000256" key="7">
    <source>
        <dbReference type="ARBA" id="ARBA00022781"/>
    </source>
</evidence>
<keyword evidence="8" id="KW-0276">Fatty acid metabolism</keyword>
<comment type="similarity">
    <text evidence="2">Belongs to the fatty acid desaturase type 1 family.</text>
</comment>
<keyword evidence="4" id="KW-0813">Transport</keyword>
<keyword evidence="15" id="KW-0275">Fatty acid biosynthesis</keyword>
<evidence type="ECO:0000256" key="15">
    <source>
        <dbReference type="ARBA" id="ARBA00023160"/>
    </source>
</evidence>
<dbReference type="SUPFAM" id="SSF55856">
    <property type="entry name" value="Cytochrome b5-like heme/steroid binding domain"/>
    <property type="match status" value="1"/>
</dbReference>
<evidence type="ECO:0000256" key="3">
    <source>
        <dbReference type="ARBA" id="ARBA00010066"/>
    </source>
</evidence>
<feature type="coiled-coil region" evidence="16">
    <location>
        <begin position="17"/>
        <end position="44"/>
    </location>
</feature>
<keyword evidence="11" id="KW-0408">Iron</keyword>